<evidence type="ECO:0000256" key="1">
    <source>
        <dbReference type="SAM" id="MobiDB-lite"/>
    </source>
</evidence>
<organism evidence="2">
    <name type="scientific">Aegilops tauschii</name>
    <name type="common">Tausch's goatgrass</name>
    <name type="synonym">Aegilops squarrosa</name>
    <dbReference type="NCBI Taxonomy" id="37682"/>
    <lineage>
        <taxon>Eukaryota</taxon>
        <taxon>Viridiplantae</taxon>
        <taxon>Streptophyta</taxon>
        <taxon>Embryophyta</taxon>
        <taxon>Tracheophyta</taxon>
        <taxon>Spermatophyta</taxon>
        <taxon>Magnoliopsida</taxon>
        <taxon>Liliopsida</taxon>
        <taxon>Poales</taxon>
        <taxon>Poaceae</taxon>
        <taxon>BOP clade</taxon>
        <taxon>Pooideae</taxon>
        <taxon>Triticodae</taxon>
        <taxon>Triticeae</taxon>
        <taxon>Triticinae</taxon>
        <taxon>Aegilops</taxon>
    </lineage>
</organism>
<dbReference type="AlphaFoldDB" id="R7VZ52"/>
<feature type="compositionally biased region" description="Polar residues" evidence="1">
    <location>
        <begin position="170"/>
        <end position="191"/>
    </location>
</feature>
<accession>R7VZ52</accession>
<sequence length="191" mass="20605">MPAVPVPAERGVEPVWPSGLHALPASSGVVGGAMFFGVRAVQKEISKAGQARATVLLMVKGRAWQERLRELYYLDLGIEPDGIMPRKLPSSVCMGIYMTPKEKSGVFLGSMEPLDRKQIDHIASCLPNIIVPQVTNIACLYTIDFAGNLSVRAPPSIGTSSAHATPEQFGDNSQQCQGSVHQGENYSYNVH</sequence>
<name>R7VZ52_AEGTA</name>
<feature type="region of interest" description="Disordered" evidence="1">
    <location>
        <begin position="157"/>
        <end position="191"/>
    </location>
</feature>
<dbReference type="EnsemblPlants" id="EMT00355">
    <property type="protein sequence ID" value="EMT00355"/>
    <property type="gene ID" value="F775_23858"/>
</dbReference>
<evidence type="ECO:0000313" key="2">
    <source>
        <dbReference type="EnsemblPlants" id="EMT00355"/>
    </source>
</evidence>
<reference evidence="2" key="1">
    <citation type="submission" date="2015-06" db="UniProtKB">
        <authorList>
            <consortium name="EnsemblPlants"/>
        </authorList>
    </citation>
    <scope>IDENTIFICATION</scope>
</reference>
<protein>
    <submittedName>
        <fullName evidence="2">Uncharacterized protein</fullName>
    </submittedName>
</protein>
<proteinExistence type="predicted"/>